<reference evidence="4" key="1">
    <citation type="journal article" date="2020" name="mSystems">
        <title>Genome- and Community-Level Interaction Insights into Carbon Utilization and Element Cycling Functions of Hydrothermarchaeota in Hydrothermal Sediment.</title>
        <authorList>
            <person name="Zhou Z."/>
            <person name="Liu Y."/>
            <person name="Xu W."/>
            <person name="Pan J."/>
            <person name="Luo Z.H."/>
            <person name="Li M."/>
        </authorList>
    </citation>
    <scope>NUCLEOTIDE SEQUENCE [LARGE SCALE GENOMIC DNA]</scope>
    <source>
        <strain evidence="4">SpSt-1224</strain>
    </source>
</reference>
<evidence type="ECO:0000259" key="3">
    <source>
        <dbReference type="Pfam" id="PF01880"/>
    </source>
</evidence>
<feature type="domain" description="Desulfoferrodoxin ferrous iron-binding" evidence="3">
    <location>
        <begin position="33"/>
        <end position="117"/>
    </location>
</feature>
<keyword evidence="2" id="KW-0479">Metal-binding</keyword>
<proteinExistence type="predicted"/>
<accession>A0A7C2TH50</accession>
<gene>
    <name evidence="4" type="ORF">ENN98_07525</name>
</gene>
<dbReference type="InterPro" id="IPR036073">
    <property type="entry name" value="Desulfoferrodoxin_Fe-bd_dom_sf"/>
</dbReference>
<dbReference type="PROSITE" id="PS51318">
    <property type="entry name" value="TAT"/>
    <property type="match status" value="1"/>
</dbReference>
<dbReference type="InterPro" id="IPR006311">
    <property type="entry name" value="TAT_signal"/>
</dbReference>
<evidence type="ECO:0000256" key="2">
    <source>
        <dbReference type="ARBA" id="ARBA00023014"/>
    </source>
</evidence>
<dbReference type="InterPro" id="IPR002742">
    <property type="entry name" value="Desulfoferrodoxin_Fe-bd_dom"/>
</dbReference>
<organism evidence="4">
    <name type="scientific">Desulfurivibrio alkaliphilus</name>
    <dbReference type="NCBI Taxonomy" id="427923"/>
    <lineage>
        <taxon>Bacteria</taxon>
        <taxon>Pseudomonadati</taxon>
        <taxon>Thermodesulfobacteriota</taxon>
        <taxon>Desulfobulbia</taxon>
        <taxon>Desulfobulbales</taxon>
        <taxon>Desulfobulbaceae</taxon>
        <taxon>Desulfurivibrio</taxon>
    </lineage>
</organism>
<protein>
    <recommendedName>
        <fullName evidence="3">Desulfoferrodoxin ferrous iron-binding domain-containing protein</fullName>
    </recommendedName>
</protein>
<keyword evidence="2" id="KW-0411">Iron-sulfur</keyword>
<evidence type="ECO:0000256" key="1">
    <source>
        <dbReference type="ARBA" id="ARBA00023002"/>
    </source>
</evidence>
<dbReference type="Pfam" id="PF01880">
    <property type="entry name" value="Desulfoferrodox"/>
    <property type="match status" value="1"/>
</dbReference>
<sequence>MQLKRREFIKIMAAGAVAAVAHPPTLALANKSSVTITAPAVVAKNAQATIRLQVTHRGNNFIHYTNWVTLHNEEREIARWDFSAFNRPENNEFSREITIPIEQTTHLVAQANCNIHGGEEEARHTIAVQEI</sequence>
<evidence type="ECO:0000313" key="4">
    <source>
        <dbReference type="EMBL" id="HET98520.1"/>
    </source>
</evidence>
<dbReference type="Proteomes" id="UP000885986">
    <property type="component" value="Unassembled WGS sequence"/>
</dbReference>
<name>A0A7C2TH50_9BACT</name>
<dbReference type="GO" id="GO:0051536">
    <property type="term" value="F:iron-sulfur cluster binding"/>
    <property type="evidence" value="ECO:0007669"/>
    <property type="project" value="UniProtKB-KW"/>
</dbReference>
<comment type="caution">
    <text evidence="4">The sequence shown here is derived from an EMBL/GenBank/DDBJ whole genome shotgun (WGS) entry which is preliminary data.</text>
</comment>
<keyword evidence="2" id="KW-0408">Iron</keyword>
<dbReference type="GO" id="GO:0016491">
    <property type="term" value="F:oxidoreductase activity"/>
    <property type="evidence" value="ECO:0007669"/>
    <property type="project" value="UniProtKB-KW"/>
</dbReference>
<dbReference type="AlphaFoldDB" id="A0A7C2TH50"/>
<dbReference type="Gene3D" id="2.60.40.730">
    <property type="entry name" value="SOR catalytic domain"/>
    <property type="match status" value="1"/>
</dbReference>
<dbReference type="EMBL" id="DSDS01000168">
    <property type="protein sequence ID" value="HET98520.1"/>
    <property type="molecule type" value="Genomic_DNA"/>
</dbReference>
<dbReference type="GO" id="GO:0005506">
    <property type="term" value="F:iron ion binding"/>
    <property type="evidence" value="ECO:0007669"/>
    <property type="project" value="InterPro"/>
</dbReference>
<keyword evidence="1" id="KW-0560">Oxidoreductase</keyword>